<dbReference type="EMBL" id="CP001857">
    <property type="protein sequence ID" value="ADB58174.1"/>
    <property type="molecule type" value="Genomic_DNA"/>
</dbReference>
<evidence type="ECO:0000256" key="1">
    <source>
        <dbReference type="HAMAP-Rule" id="MF_01095"/>
    </source>
</evidence>
<dbReference type="GeneID" id="8739795"/>
<dbReference type="eggNOG" id="arCOG01486">
    <property type="taxonomic scope" value="Archaea"/>
</dbReference>
<dbReference type="PROSITE" id="PS50880">
    <property type="entry name" value="TOPRIM"/>
    <property type="match status" value="1"/>
</dbReference>
<name>D2RDI0_ARCPA</name>
<sequence length="125" mass="14168">MINYGDFIKALEELIERARDGAVVLVEGRRDVKALRELGVEGKILPISNIPRAKLIELVEGDVIILTDWDEKGERLKREIFEKLLSNGVVADVSIRRKIFSAVNVTEVEDLAKLVFKLHTHPRPL</sequence>
<keyword evidence="4" id="KW-1185">Reference proteome</keyword>
<accession>D2RDI0</accession>
<dbReference type="Pfam" id="PF01751">
    <property type="entry name" value="Toprim"/>
    <property type="match status" value="1"/>
</dbReference>
<organism evidence="3 4">
    <name type="scientific">Archaeoglobus profundus (strain DSM 5631 / JCM 9629 / NBRC 100127 / Av18)</name>
    <dbReference type="NCBI Taxonomy" id="572546"/>
    <lineage>
        <taxon>Archaea</taxon>
        <taxon>Methanobacteriati</taxon>
        <taxon>Methanobacteriota</taxon>
        <taxon>Archaeoglobi</taxon>
        <taxon>Archaeoglobales</taxon>
        <taxon>Archaeoglobaceae</taxon>
        <taxon>Archaeoglobus</taxon>
    </lineage>
</organism>
<reference evidence="3 4" key="1">
    <citation type="journal article" date="2010" name="Stand. Genomic Sci.">
        <title>Complete genome sequence of Archaeoglobus profundus type strain (AV18).</title>
        <authorList>
            <person name="von Jan M."/>
            <person name="Lapidus A."/>
            <person name="Del Rio T.G."/>
            <person name="Copeland A."/>
            <person name="Tice H."/>
            <person name="Cheng J.F."/>
            <person name="Lucas S."/>
            <person name="Chen F."/>
            <person name="Nolan M."/>
            <person name="Goodwin L."/>
            <person name="Han C."/>
            <person name="Pitluck S."/>
            <person name="Liolios K."/>
            <person name="Ivanova N."/>
            <person name="Mavromatis K."/>
            <person name="Ovchinnikova G."/>
            <person name="Chertkov O."/>
            <person name="Pati A."/>
            <person name="Chen A."/>
            <person name="Palaniappan K."/>
            <person name="Land M."/>
            <person name="Hauser L."/>
            <person name="Chang Y.J."/>
            <person name="Jeffries C.D."/>
            <person name="Saunders E."/>
            <person name="Brettin T."/>
            <person name="Detter J.C."/>
            <person name="Chain P."/>
            <person name="Eichinger K."/>
            <person name="Huber H."/>
            <person name="Spring S."/>
            <person name="Rohde M."/>
            <person name="Goker M."/>
            <person name="Wirth R."/>
            <person name="Woyke T."/>
            <person name="Bristow J."/>
            <person name="Eisen J.A."/>
            <person name="Markowitz V."/>
            <person name="Hugenholtz P."/>
            <person name="Kyrpides N.C."/>
            <person name="Klenk H.P."/>
        </authorList>
    </citation>
    <scope>NUCLEOTIDE SEQUENCE [LARGE SCALE GENOMIC DNA]</scope>
    <source>
        <strain evidence="4">DSM 5631 / JCM 9629 / NBRC 100127 / Av18</strain>
    </source>
</reference>
<protein>
    <recommendedName>
        <fullName evidence="1">UPF0292 protein Arcpr_1116</fullName>
    </recommendedName>
</protein>
<dbReference type="SUPFAM" id="SSF110455">
    <property type="entry name" value="Toprim domain"/>
    <property type="match status" value="1"/>
</dbReference>
<gene>
    <name evidence="3" type="ordered locus">Arcpr_1116</name>
</gene>
<dbReference type="PANTHER" id="PTHR39964">
    <property type="entry name" value="UPF0292 PROTEIN TK1411"/>
    <property type="match status" value="1"/>
</dbReference>
<evidence type="ECO:0000313" key="3">
    <source>
        <dbReference type="EMBL" id="ADB58174.1"/>
    </source>
</evidence>
<dbReference type="STRING" id="572546.Arcpr_1116"/>
<dbReference type="AlphaFoldDB" id="D2RDI0"/>
<dbReference type="Gene3D" id="3.40.1360.10">
    <property type="match status" value="1"/>
</dbReference>
<evidence type="ECO:0000313" key="4">
    <source>
        <dbReference type="Proteomes" id="UP000001901"/>
    </source>
</evidence>
<dbReference type="HOGENOM" id="CLU_140789_0_0_2"/>
<dbReference type="KEGG" id="apo:Arcpr_1116"/>
<comment type="similarity">
    <text evidence="1">Belongs to the UPF0292 family.</text>
</comment>
<dbReference type="InterPro" id="IPR022972">
    <property type="entry name" value="UPF0292"/>
</dbReference>
<dbReference type="Proteomes" id="UP000001901">
    <property type="component" value="Chromosome"/>
</dbReference>
<evidence type="ECO:0000259" key="2">
    <source>
        <dbReference type="PROSITE" id="PS50880"/>
    </source>
</evidence>
<proteinExistence type="inferred from homology"/>
<feature type="domain" description="Toprim" evidence="2">
    <location>
        <begin position="21"/>
        <end position="99"/>
    </location>
</feature>
<dbReference type="NCBIfam" id="NF003092">
    <property type="entry name" value="PRK04017.1-3"/>
    <property type="match status" value="1"/>
</dbReference>
<dbReference type="InterPro" id="IPR006171">
    <property type="entry name" value="TOPRIM_dom"/>
</dbReference>
<dbReference type="HAMAP" id="MF_01095">
    <property type="entry name" value="UPF0292"/>
    <property type="match status" value="1"/>
</dbReference>
<dbReference type="RefSeq" id="WP_012940510.1">
    <property type="nucleotide sequence ID" value="NC_013741.1"/>
</dbReference>
<dbReference type="PaxDb" id="572546-Arcpr_1116"/>
<dbReference type="SMART" id="SM00493">
    <property type="entry name" value="TOPRIM"/>
    <property type="match status" value="1"/>
</dbReference>
<dbReference type="PANTHER" id="PTHR39964:SF2">
    <property type="entry name" value="UPF0292 PROTEIN MJ1624"/>
    <property type="match status" value="1"/>
</dbReference>
<dbReference type="OrthoDB" id="56459at2157"/>